<evidence type="ECO:0000256" key="6">
    <source>
        <dbReference type="SAM" id="MobiDB-lite"/>
    </source>
</evidence>
<dbReference type="InterPro" id="IPR015414">
    <property type="entry name" value="TMEM64"/>
</dbReference>
<sequence>MIRPAPDGPPAGAGGGRASPRSPLLAATPAEPRRRGSWRCALGALWLVVMVSLSACLHADAGRLISSALAWASQSGWRASVYIVLGCVGLSLAMLPTMPLMLGSGALFCHMYGLVWGAAVGVAAMMCGVWLGSVCAFMLGRSVFHEWAQRELQRHPWMQAVERMIQEEGLRVVLLLRMSPILPADVFNYACAATSIPLYDYALGCLGSVVPISFWVVSAAQGTHMAKRNSQPLSAQGAALLILLNFVVFALLTVTGYMMYRKHEQNSEGTDVDRVVRSPPQDLHPSPRTGP</sequence>
<keyword evidence="10" id="KW-1185">Reference proteome</keyword>
<reference evidence="9" key="1">
    <citation type="submission" date="2023-10" db="EMBL/GenBank/DDBJ databases">
        <authorList>
            <person name="Chen Y."/>
            <person name="Shah S."/>
            <person name="Dougan E. K."/>
            <person name="Thang M."/>
            <person name="Chan C."/>
        </authorList>
    </citation>
    <scope>NUCLEOTIDE SEQUENCE [LARGE SCALE GENOMIC DNA]</scope>
</reference>
<proteinExistence type="predicted"/>
<dbReference type="PANTHER" id="PTHR12677:SF59">
    <property type="entry name" value="GOLGI APPARATUS MEMBRANE PROTEIN TVP38-RELATED"/>
    <property type="match status" value="1"/>
</dbReference>
<evidence type="ECO:0000256" key="2">
    <source>
        <dbReference type="ARBA" id="ARBA00022475"/>
    </source>
</evidence>
<keyword evidence="2" id="KW-1003">Cell membrane</keyword>
<evidence type="ECO:0000256" key="3">
    <source>
        <dbReference type="ARBA" id="ARBA00022692"/>
    </source>
</evidence>
<organism evidence="9 10">
    <name type="scientific">Prorocentrum cordatum</name>
    <dbReference type="NCBI Taxonomy" id="2364126"/>
    <lineage>
        <taxon>Eukaryota</taxon>
        <taxon>Sar</taxon>
        <taxon>Alveolata</taxon>
        <taxon>Dinophyceae</taxon>
        <taxon>Prorocentrales</taxon>
        <taxon>Prorocentraceae</taxon>
        <taxon>Prorocentrum</taxon>
    </lineage>
</organism>
<comment type="caution">
    <text evidence="9">The sequence shown here is derived from an EMBL/GenBank/DDBJ whole genome shotgun (WGS) entry which is preliminary data.</text>
</comment>
<feature type="domain" description="VTT" evidence="8">
    <location>
        <begin position="95"/>
        <end position="218"/>
    </location>
</feature>
<evidence type="ECO:0000256" key="7">
    <source>
        <dbReference type="SAM" id="Phobius"/>
    </source>
</evidence>
<feature type="transmembrane region" description="Helical" evidence="7">
    <location>
        <begin position="81"/>
        <end position="102"/>
    </location>
</feature>
<keyword evidence="4 7" id="KW-1133">Transmembrane helix</keyword>
<evidence type="ECO:0000256" key="1">
    <source>
        <dbReference type="ARBA" id="ARBA00004651"/>
    </source>
</evidence>
<evidence type="ECO:0000313" key="9">
    <source>
        <dbReference type="EMBL" id="CAK0862527.1"/>
    </source>
</evidence>
<keyword evidence="5 7" id="KW-0472">Membrane</keyword>
<dbReference type="PANTHER" id="PTHR12677">
    <property type="entry name" value="GOLGI APPARATUS MEMBRANE PROTEIN TVP38-RELATED"/>
    <property type="match status" value="1"/>
</dbReference>
<dbReference type="Pfam" id="PF09335">
    <property type="entry name" value="VTT_dom"/>
    <property type="match status" value="1"/>
</dbReference>
<feature type="transmembrane region" description="Helical" evidence="7">
    <location>
        <begin position="40"/>
        <end position="61"/>
    </location>
</feature>
<dbReference type="InterPro" id="IPR032816">
    <property type="entry name" value="VTT_dom"/>
</dbReference>
<keyword evidence="3 7" id="KW-0812">Transmembrane</keyword>
<feature type="region of interest" description="Disordered" evidence="6">
    <location>
        <begin position="1"/>
        <end position="30"/>
    </location>
</feature>
<feature type="transmembrane region" description="Helical" evidence="7">
    <location>
        <begin position="198"/>
        <end position="217"/>
    </location>
</feature>
<feature type="transmembrane region" description="Helical" evidence="7">
    <location>
        <begin position="238"/>
        <end position="260"/>
    </location>
</feature>
<accession>A0ABN9UR81</accession>
<protein>
    <recommendedName>
        <fullName evidence="8">VTT domain-containing protein</fullName>
    </recommendedName>
</protein>
<evidence type="ECO:0000256" key="5">
    <source>
        <dbReference type="ARBA" id="ARBA00023136"/>
    </source>
</evidence>
<evidence type="ECO:0000259" key="8">
    <source>
        <dbReference type="Pfam" id="PF09335"/>
    </source>
</evidence>
<evidence type="ECO:0000313" key="10">
    <source>
        <dbReference type="Proteomes" id="UP001189429"/>
    </source>
</evidence>
<feature type="transmembrane region" description="Helical" evidence="7">
    <location>
        <begin position="114"/>
        <end position="139"/>
    </location>
</feature>
<dbReference type="Proteomes" id="UP001189429">
    <property type="component" value="Unassembled WGS sequence"/>
</dbReference>
<comment type="subcellular location">
    <subcellularLocation>
        <location evidence="1">Cell membrane</location>
        <topology evidence="1">Multi-pass membrane protein</topology>
    </subcellularLocation>
</comment>
<gene>
    <name evidence="9" type="ORF">PCOR1329_LOCUS50924</name>
</gene>
<name>A0ABN9UR81_9DINO</name>
<feature type="region of interest" description="Disordered" evidence="6">
    <location>
        <begin position="268"/>
        <end position="291"/>
    </location>
</feature>
<evidence type="ECO:0000256" key="4">
    <source>
        <dbReference type="ARBA" id="ARBA00022989"/>
    </source>
</evidence>
<dbReference type="EMBL" id="CAUYUJ010016171">
    <property type="protein sequence ID" value="CAK0862527.1"/>
    <property type="molecule type" value="Genomic_DNA"/>
</dbReference>